<organism evidence="1">
    <name type="scientific">Lygus hesperus</name>
    <name type="common">Western plant bug</name>
    <dbReference type="NCBI Taxonomy" id="30085"/>
    <lineage>
        <taxon>Eukaryota</taxon>
        <taxon>Metazoa</taxon>
        <taxon>Ecdysozoa</taxon>
        <taxon>Arthropoda</taxon>
        <taxon>Hexapoda</taxon>
        <taxon>Insecta</taxon>
        <taxon>Pterygota</taxon>
        <taxon>Neoptera</taxon>
        <taxon>Paraneoptera</taxon>
        <taxon>Hemiptera</taxon>
        <taxon>Heteroptera</taxon>
        <taxon>Panheteroptera</taxon>
        <taxon>Cimicomorpha</taxon>
        <taxon>Miridae</taxon>
        <taxon>Mirini</taxon>
        <taxon>Lygus</taxon>
    </lineage>
</organism>
<dbReference type="InterPro" id="IPR005312">
    <property type="entry name" value="DUF1759"/>
</dbReference>
<accession>A0A0A9WPX0</accession>
<proteinExistence type="predicted"/>
<dbReference type="PANTHER" id="PTHR22954:SF3">
    <property type="entry name" value="PROTEIN CBG08539"/>
    <property type="match status" value="1"/>
</dbReference>
<gene>
    <name evidence="1" type="primary">RAI1</name>
    <name evidence="1" type="ORF">CM83_105126</name>
</gene>
<dbReference type="EMBL" id="GBHO01036704">
    <property type="protein sequence ID" value="JAG06900.1"/>
    <property type="molecule type" value="Transcribed_RNA"/>
</dbReference>
<reference evidence="1" key="2">
    <citation type="submission" date="2014-07" db="EMBL/GenBank/DDBJ databases">
        <authorList>
            <person name="Hull J."/>
        </authorList>
    </citation>
    <scope>NUCLEOTIDE SEQUENCE</scope>
</reference>
<dbReference type="AlphaFoldDB" id="A0A0A9WPX0"/>
<dbReference type="Pfam" id="PF03564">
    <property type="entry name" value="DUF1759"/>
    <property type="match status" value="1"/>
</dbReference>
<feature type="non-terminal residue" evidence="1">
    <location>
        <position position="1"/>
    </location>
</feature>
<name>A0A0A9WPX0_LYGHE</name>
<feature type="non-terminal residue" evidence="1">
    <location>
        <position position="237"/>
    </location>
</feature>
<protein>
    <submittedName>
        <fullName evidence="1">Protein RAI1</fullName>
    </submittedName>
</protein>
<evidence type="ECO:0000313" key="1">
    <source>
        <dbReference type="EMBL" id="JAG06900.1"/>
    </source>
</evidence>
<reference evidence="1" key="1">
    <citation type="journal article" date="2014" name="PLoS ONE">
        <title>Transcriptome-Based Identification of ABC Transporters in the Western Tarnished Plant Bug Lygus hesperus.</title>
        <authorList>
            <person name="Hull J.J."/>
            <person name="Chaney K."/>
            <person name="Geib S.M."/>
            <person name="Fabrick J.A."/>
            <person name="Brent C.S."/>
            <person name="Walsh D."/>
            <person name="Lavine L.C."/>
        </authorList>
    </citation>
    <scope>NUCLEOTIDE SEQUENCE</scope>
</reference>
<dbReference type="PANTHER" id="PTHR22954">
    <property type="entry name" value="RETROVIRAL PROTEASE-RELATED"/>
    <property type="match status" value="1"/>
</dbReference>
<sequence>AKEIQRINEEGRKANSDRTVIPTFKGMFRALERYYTSYESSYNELCSIHELAGPSTEFPKESDKAIRENIRRYYYEANTTFETLAMASIPPPSPSRRAGEHLNTTIINDVSQSLPKIDLPKFNGEILNWPKYRDTFVSMIHKDDNIPTIRKFHYLKLSLIGSAMATISHLPMDDANYSLAWKALEDTYDNKRMLASAYLNQILNFKPLQGDVTSESLRSFLMKINDSVSSFKLLGIA</sequence>